<dbReference type="Pfam" id="PF00480">
    <property type="entry name" value="ROK"/>
    <property type="match status" value="1"/>
</dbReference>
<sequence length="301" mass="32587">MECAIGLDIGGSKVAAGLVFESGKCGSVTTRPSAPSSEAEMYERVKDCVGEVIAKSDIQWERIAGIGAGSPGLIDREKGLALFSNNLPWRSFPLAKKLQEDFGMPVLLDNDVCMAAYAEWVHIGRNRNETFVFMTVSTGIACSIIHNGAFFRGAGMAGEIGMNVEEEDGDGTFIYRTLEEVASGSAISEKVKAYSGKIEEQKMELFDYLLAGEQAKETEKIIARLAKSVYSIICTIDPHRIVLGGGVINRNRRLAAEIFHTLDGYRSLRNEPISKRISASALKDTAGLTGAGLMLLHSLEK</sequence>
<evidence type="ECO:0000313" key="3">
    <source>
        <dbReference type="Proteomes" id="UP000682403"/>
    </source>
</evidence>
<protein>
    <submittedName>
        <fullName evidence="2">ROK family protein</fullName>
    </submittedName>
</protein>
<dbReference type="SUPFAM" id="SSF53067">
    <property type="entry name" value="Actin-like ATPase domain"/>
    <property type="match status" value="1"/>
</dbReference>
<organism evidence="2 3">
    <name type="scientific">Metabacillus flavus</name>
    <dbReference type="NCBI Taxonomy" id="2823519"/>
    <lineage>
        <taxon>Bacteria</taxon>
        <taxon>Bacillati</taxon>
        <taxon>Bacillota</taxon>
        <taxon>Bacilli</taxon>
        <taxon>Bacillales</taxon>
        <taxon>Bacillaceae</taxon>
        <taxon>Metabacillus</taxon>
    </lineage>
</organism>
<evidence type="ECO:0000313" key="2">
    <source>
        <dbReference type="EMBL" id="MBS2969823.1"/>
    </source>
</evidence>
<proteinExistence type="inferred from homology"/>
<gene>
    <name evidence="2" type="ORF">J9317_13710</name>
</gene>
<dbReference type="RefSeq" id="WP_211559479.1">
    <property type="nucleotide sequence ID" value="NZ_JAGVRK010000001.1"/>
</dbReference>
<keyword evidence="3" id="KW-1185">Reference proteome</keyword>
<comment type="caution">
    <text evidence="2">The sequence shown here is derived from an EMBL/GenBank/DDBJ whole genome shotgun (WGS) entry which is preliminary data.</text>
</comment>
<name>A0ABS5LGF0_9BACI</name>
<comment type="similarity">
    <text evidence="1">Belongs to the ROK (NagC/XylR) family.</text>
</comment>
<dbReference type="InterPro" id="IPR043129">
    <property type="entry name" value="ATPase_NBD"/>
</dbReference>
<evidence type="ECO:0000256" key="1">
    <source>
        <dbReference type="ARBA" id="ARBA00006479"/>
    </source>
</evidence>
<dbReference type="Gene3D" id="3.30.420.40">
    <property type="match status" value="2"/>
</dbReference>
<reference evidence="2 3" key="1">
    <citation type="submission" date="2021-04" db="EMBL/GenBank/DDBJ databases">
        <title>Metabacillus sp. strain KIGAM252 whole genome sequence.</title>
        <authorList>
            <person name="Seo M.-J."/>
            <person name="Cho E.-S."/>
            <person name="Hwang C.Y."/>
            <person name="Yoon D.J."/>
        </authorList>
    </citation>
    <scope>NUCLEOTIDE SEQUENCE [LARGE SCALE GENOMIC DNA]</scope>
    <source>
        <strain evidence="2 3">KIGAM252</strain>
    </source>
</reference>
<dbReference type="InterPro" id="IPR000600">
    <property type="entry name" value="ROK"/>
</dbReference>
<dbReference type="Proteomes" id="UP000682403">
    <property type="component" value="Unassembled WGS sequence"/>
</dbReference>
<dbReference type="PANTHER" id="PTHR18964:SF149">
    <property type="entry name" value="BIFUNCTIONAL UDP-N-ACETYLGLUCOSAMINE 2-EPIMERASE_N-ACETYLMANNOSAMINE KINASE"/>
    <property type="match status" value="1"/>
</dbReference>
<dbReference type="EMBL" id="JAGVRK010000001">
    <property type="protein sequence ID" value="MBS2969823.1"/>
    <property type="molecule type" value="Genomic_DNA"/>
</dbReference>
<accession>A0ABS5LGF0</accession>
<dbReference type="PANTHER" id="PTHR18964">
    <property type="entry name" value="ROK (REPRESSOR, ORF, KINASE) FAMILY"/>
    <property type="match status" value="1"/>
</dbReference>
<dbReference type="CDD" id="cd23763">
    <property type="entry name" value="ASKHA_ATPase_ROK"/>
    <property type="match status" value="1"/>
</dbReference>